<keyword evidence="11 14" id="KW-0503">Monooxygenase</keyword>
<dbReference type="Pfam" id="PF00067">
    <property type="entry name" value="p450"/>
    <property type="match status" value="1"/>
</dbReference>
<name>A0A411K6X9_OSMRU</name>
<evidence type="ECO:0000256" key="5">
    <source>
        <dbReference type="ARBA" id="ARBA00022617"/>
    </source>
</evidence>
<dbReference type="GO" id="GO:0016705">
    <property type="term" value="F:oxidoreductase activity, acting on paired donors, with incorporation or reduction of molecular oxygen"/>
    <property type="evidence" value="ECO:0007669"/>
    <property type="project" value="InterPro"/>
</dbReference>
<dbReference type="PANTHER" id="PTHR24292:SF54">
    <property type="entry name" value="CYP9F3-RELATED"/>
    <property type="match status" value="1"/>
</dbReference>
<comment type="subcellular location">
    <subcellularLocation>
        <location evidence="3">Endoplasmic reticulum membrane</location>
        <topology evidence="3">Peripheral membrane protein</topology>
    </subcellularLocation>
    <subcellularLocation>
        <location evidence="2">Microsome membrane</location>
        <topology evidence="2">Peripheral membrane protein</topology>
    </subcellularLocation>
</comment>
<dbReference type="GO" id="GO:0005506">
    <property type="term" value="F:iron ion binding"/>
    <property type="evidence" value="ECO:0007669"/>
    <property type="project" value="InterPro"/>
</dbReference>
<evidence type="ECO:0000256" key="9">
    <source>
        <dbReference type="ARBA" id="ARBA00023002"/>
    </source>
</evidence>
<keyword evidence="5 13" id="KW-0349">Heme</keyword>
<dbReference type="PANTHER" id="PTHR24292">
    <property type="entry name" value="CYTOCHROME P450"/>
    <property type="match status" value="1"/>
</dbReference>
<evidence type="ECO:0000256" key="10">
    <source>
        <dbReference type="ARBA" id="ARBA00023004"/>
    </source>
</evidence>
<evidence type="ECO:0000256" key="15">
    <source>
        <dbReference type="SAM" id="Phobius"/>
    </source>
</evidence>
<keyword evidence="15" id="KW-0812">Transmembrane</keyword>
<evidence type="ECO:0000256" key="6">
    <source>
        <dbReference type="ARBA" id="ARBA00022723"/>
    </source>
</evidence>
<dbReference type="InterPro" id="IPR002401">
    <property type="entry name" value="Cyt_P450_E_grp-I"/>
</dbReference>
<evidence type="ECO:0000313" key="16">
    <source>
        <dbReference type="EMBL" id="QBC73101.1"/>
    </source>
</evidence>
<evidence type="ECO:0000256" key="3">
    <source>
        <dbReference type="ARBA" id="ARBA00004406"/>
    </source>
</evidence>
<dbReference type="EMBL" id="MH500626">
    <property type="protein sequence ID" value="QBC73101.1"/>
    <property type="molecule type" value="mRNA"/>
</dbReference>
<dbReference type="GO" id="GO:0005789">
    <property type="term" value="C:endoplasmic reticulum membrane"/>
    <property type="evidence" value="ECO:0007669"/>
    <property type="project" value="UniProtKB-SubCell"/>
</dbReference>
<keyword evidence="8" id="KW-0492">Microsome</keyword>
<evidence type="ECO:0000256" key="12">
    <source>
        <dbReference type="ARBA" id="ARBA00023136"/>
    </source>
</evidence>
<accession>A0A411K6X9</accession>
<dbReference type="CDD" id="cd11056">
    <property type="entry name" value="CYP6-like"/>
    <property type="match status" value="1"/>
</dbReference>
<feature type="transmembrane region" description="Helical" evidence="15">
    <location>
        <begin position="6"/>
        <end position="21"/>
    </location>
</feature>
<protein>
    <submittedName>
        <fullName evidence="16">Cytochrome P450 mono-oxygenase</fullName>
    </submittedName>
</protein>
<keyword evidence="9 14" id="KW-0560">Oxidoreductase</keyword>
<evidence type="ECO:0000256" key="1">
    <source>
        <dbReference type="ARBA" id="ARBA00001971"/>
    </source>
</evidence>
<keyword evidence="15" id="KW-1133">Transmembrane helix</keyword>
<comment type="cofactor">
    <cofactor evidence="1 13">
        <name>heme</name>
        <dbReference type="ChEBI" id="CHEBI:30413"/>
    </cofactor>
</comment>
<dbReference type="GO" id="GO:0020037">
    <property type="term" value="F:heme binding"/>
    <property type="evidence" value="ECO:0007669"/>
    <property type="project" value="InterPro"/>
</dbReference>
<dbReference type="InterPro" id="IPR036396">
    <property type="entry name" value="Cyt_P450_sf"/>
</dbReference>
<feature type="binding site" description="axial binding residue" evidence="13">
    <location>
        <position position="447"/>
    </location>
    <ligand>
        <name>heme</name>
        <dbReference type="ChEBI" id="CHEBI:30413"/>
    </ligand>
    <ligandPart>
        <name>Fe</name>
        <dbReference type="ChEBI" id="CHEBI:18248"/>
    </ligandPart>
</feature>
<dbReference type="InterPro" id="IPR050476">
    <property type="entry name" value="Insect_CytP450_Detox"/>
</dbReference>
<dbReference type="PRINTS" id="PR00463">
    <property type="entry name" value="EP450I"/>
</dbReference>
<proteinExistence type="evidence at transcript level"/>
<dbReference type="AlphaFoldDB" id="A0A411K6X9"/>
<evidence type="ECO:0000256" key="13">
    <source>
        <dbReference type="PIRSR" id="PIRSR602401-1"/>
    </source>
</evidence>
<organism evidence="16">
    <name type="scientific">Osmia rufa</name>
    <name type="common">Red mason bee</name>
    <dbReference type="NCBI Taxonomy" id="1437190"/>
    <lineage>
        <taxon>Eukaryota</taxon>
        <taxon>Metazoa</taxon>
        <taxon>Ecdysozoa</taxon>
        <taxon>Arthropoda</taxon>
        <taxon>Hexapoda</taxon>
        <taxon>Insecta</taxon>
        <taxon>Pterygota</taxon>
        <taxon>Neoptera</taxon>
        <taxon>Endopterygota</taxon>
        <taxon>Hymenoptera</taxon>
        <taxon>Apocrita</taxon>
        <taxon>Aculeata</taxon>
        <taxon>Apoidea</taxon>
        <taxon>Anthophila</taxon>
        <taxon>Megachilidae</taxon>
        <taxon>Megachilinae</taxon>
        <taxon>Osmia</taxon>
    </lineage>
</organism>
<dbReference type="SUPFAM" id="SSF48264">
    <property type="entry name" value="Cytochrome P450"/>
    <property type="match status" value="1"/>
</dbReference>
<dbReference type="GO" id="GO:0004497">
    <property type="term" value="F:monooxygenase activity"/>
    <property type="evidence" value="ECO:0007669"/>
    <property type="project" value="UniProtKB-KW"/>
</dbReference>
<reference evidence="16" key="1">
    <citation type="journal article" date="2019" name="PLoS Genet.">
        <title>Genomic insights into neonicotinoid sensitivity in the solitary bee Osmia bicornis.</title>
        <authorList>
            <person name="Beadle K."/>
            <person name="Singh K.S."/>
            <person name="Troczka B.J."/>
            <person name="Randall E."/>
            <person name="Zaworra M."/>
            <person name="Zimmer C.T."/>
            <person name="Hayward A."/>
            <person name="Reid R."/>
            <person name="Kor L."/>
            <person name="Kohler M."/>
            <person name="Buer B."/>
            <person name="Nelson D.R."/>
            <person name="Williamson M.S."/>
            <person name="Davies T.G."/>
            <person name="Field L.M."/>
            <person name="Nauen R."/>
            <person name="Bass C."/>
        </authorList>
    </citation>
    <scope>NUCLEOTIDE SEQUENCE</scope>
</reference>
<evidence type="ECO:0000256" key="4">
    <source>
        <dbReference type="ARBA" id="ARBA00010617"/>
    </source>
</evidence>
<keyword evidence="6 13" id="KW-0479">Metal-binding</keyword>
<evidence type="ECO:0000256" key="2">
    <source>
        <dbReference type="ARBA" id="ARBA00004174"/>
    </source>
</evidence>
<evidence type="ECO:0000256" key="7">
    <source>
        <dbReference type="ARBA" id="ARBA00022824"/>
    </source>
</evidence>
<sequence length="502" mass="58209">MAFAFVILSVIILILLMFFLIKKYTYWKRQGIPTVRGTLPFVGHMLPVLTTKLNYSELNRKMHIEYKNHSMVGYYKLTNPVLLIRDPYLAGIVLKSKFSCFQRTGVVAHPDIDPLLARNAFFVAGEEWTNARRRLINSFTNVKLKTLLESINVVCKKMEDYIDRRLQTTKKYETELKTLCSKFTGEVIANVGVGVEGYCFDEKPHPAAFDRIGDWLFKSNLKQVLEMTLMFTPGLKNSMLKMKFIPEKMESFFRDIVSQNLKIRRQDSIPRSDILQSILDYLNWEKEEIDEELIASDVLSFYMDGYETSAVAISFTAFLLAQYPEVQDKLRREIMSKIEKYDGAVTFEGLREMTYMDQVINETQRRYTSISFLTRVCTEECELRGSDGLIYRVEPGMEVIVSNQGFHLDPEYWPDPELFDPERFSEERKHTIEKLAFLPFGEGPRLCAGMKMAQLQLKSFLTTLISKYRLELSEKTQLPIKLSGLNFLTEPIGGLWVHISKI</sequence>
<keyword evidence="10 13" id="KW-0408">Iron</keyword>
<dbReference type="InterPro" id="IPR001128">
    <property type="entry name" value="Cyt_P450"/>
</dbReference>
<evidence type="ECO:0000256" key="11">
    <source>
        <dbReference type="ARBA" id="ARBA00023033"/>
    </source>
</evidence>
<dbReference type="InterPro" id="IPR017972">
    <property type="entry name" value="Cyt_P450_CS"/>
</dbReference>
<evidence type="ECO:0000256" key="14">
    <source>
        <dbReference type="RuleBase" id="RU000461"/>
    </source>
</evidence>
<dbReference type="Gene3D" id="1.10.630.10">
    <property type="entry name" value="Cytochrome P450"/>
    <property type="match status" value="1"/>
</dbReference>
<gene>
    <name evidence="16" type="primary">CYP336L1</name>
</gene>
<dbReference type="PRINTS" id="PR00385">
    <property type="entry name" value="P450"/>
</dbReference>
<keyword evidence="7" id="KW-0256">Endoplasmic reticulum</keyword>
<dbReference type="PROSITE" id="PS00086">
    <property type="entry name" value="CYTOCHROME_P450"/>
    <property type="match status" value="1"/>
</dbReference>
<keyword evidence="12 15" id="KW-0472">Membrane</keyword>
<comment type="similarity">
    <text evidence="4 14">Belongs to the cytochrome P450 family.</text>
</comment>
<evidence type="ECO:0000256" key="8">
    <source>
        <dbReference type="ARBA" id="ARBA00022848"/>
    </source>
</evidence>